<reference evidence="2 3" key="2">
    <citation type="journal article" date="2012" name="Int. J. Syst. Evol. Microbiol.">
        <title>Magnetococcus marinus gen. nov., sp. nov., a marine, magnetotactic bacterium that represents a novel lineage (Magnetococcaceae fam. nov.; Magnetococcales ord. nov.) at the base of the Alphaproteobacteria.</title>
        <authorList>
            <person name="Bazylinski D.A."/>
            <person name="Williams T.J."/>
            <person name="Lefevre C.T."/>
            <person name="Berg R.J."/>
            <person name="Zhang C.L."/>
            <person name="Bowser S.S."/>
            <person name="Dean A.J."/>
            <person name="Beveridge T.J."/>
        </authorList>
    </citation>
    <scope>NUCLEOTIDE SEQUENCE [LARGE SCALE GENOMIC DNA]</scope>
    <source>
        <strain evidence="3">ATCC BAA-1437 / JCM 17883 / MC-1</strain>
    </source>
</reference>
<organism evidence="2 3">
    <name type="scientific">Magnetococcus marinus (strain ATCC BAA-1437 / JCM 17883 / MC-1)</name>
    <dbReference type="NCBI Taxonomy" id="156889"/>
    <lineage>
        <taxon>Bacteria</taxon>
        <taxon>Pseudomonadati</taxon>
        <taxon>Pseudomonadota</taxon>
        <taxon>Magnetococcia</taxon>
        <taxon>Magnetococcales</taxon>
        <taxon>Magnetococcaceae</taxon>
        <taxon>Magnetococcus</taxon>
    </lineage>
</organism>
<sequence precursor="true">MSQSKKTANTLLLVLWTLLYSSGAQAHFQLLYTPEVNLSKAATLPIRLIFAHPLENGHVMSMARPQAFYYWHKDKREELLPALTEITWQGPSNGNTAFAAEVPIKRNGDYIFVVEPTPYFEPSEELYIQQLTKSFVNKGGLPSGWEQPLGLKAEIVPLNKPTAILVGSTFSGVVLSEGQPVVGAEIEIEWINGQPDLQANRFGASRVTPPASVLVAISDANGVFTFGIPRAGWWGFAALGVGPDKRYQGKALSQDAVLWISATELR</sequence>
<dbReference type="HOGENOM" id="CLU_058596_1_0_5"/>
<name>A0LCD8_MAGMM</name>
<evidence type="ECO:0000313" key="3">
    <source>
        <dbReference type="Proteomes" id="UP000002586"/>
    </source>
</evidence>
<dbReference type="STRING" id="156889.Mmc1_3141"/>
<evidence type="ECO:0000313" key="2">
    <source>
        <dbReference type="EMBL" id="ABK45631.1"/>
    </source>
</evidence>
<dbReference type="RefSeq" id="WP_011714694.1">
    <property type="nucleotide sequence ID" value="NC_008576.1"/>
</dbReference>
<evidence type="ECO:0008006" key="4">
    <source>
        <dbReference type="Google" id="ProtNLM"/>
    </source>
</evidence>
<keyword evidence="3" id="KW-1185">Reference proteome</keyword>
<accession>A0LCD8</accession>
<reference evidence="3" key="1">
    <citation type="journal article" date="2009" name="Appl. Environ. Microbiol.">
        <title>Complete genome sequence of the chemolithoautotrophic marine magnetotactic coccus strain MC-1.</title>
        <authorList>
            <person name="Schubbe S."/>
            <person name="Williams T.J."/>
            <person name="Xie G."/>
            <person name="Kiss H.E."/>
            <person name="Brettin T.S."/>
            <person name="Martinez D."/>
            <person name="Ross C.A."/>
            <person name="Schuler D."/>
            <person name="Cox B.L."/>
            <person name="Nealson K.H."/>
            <person name="Bazylinski D.A."/>
        </authorList>
    </citation>
    <scope>NUCLEOTIDE SEQUENCE [LARGE SCALE GENOMIC DNA]</scope>
    <source>
        <strain evidence="3">ATCC BAA-1437 / JCM 17883 / MC-1</strain>
    </source>
</reference>
<dbReference type="Pfam" id="PF10670">
    <property type="entry name" value="DUF4198"/>
    <property type="match status" value="1"/>
</dbReference>
<dbReference type="OrthoDB" id="9780723at2"/>
<dbReference type="eggNOG" id="COG5266">
    <property type="taxonomic scope" value="Bacteria"/>
</dbReference>
<proteinExistence type="predicted"/>
<keyword evidence="1" id="KW-0732">Signal</keyword>
<dbReference type="Proteomes" id="UP000002586">
    <property type="component" value="Chromosome"/>
</dbReference>
<protein>
    <recommendedName>
        <fullName evidence="4">Nickel transport complex, NikM subunit, transmembrane</fullName>
    </recommendedName>
</protein>
<evidence type="ECO:0000256" key="1">
    <source>
        <dbReference type="SAM" id="SignalP"/>
    </source>
</evidence>
<dbReference type="KEGG" id="mgm:Mmc1_3141"/>
<feature type="chain" id="PRO_5002626445" description="Nickel transport complex, NikM subunit, transmembrane" evidence="1">
    <location>
        <begin position="27"/>
        <end position="266"/>
    </location>
</feature>
<dbReference type="InterPro" id="IPR019613">
    <property type="entry name" value="DUF4198"/>
</dbReference>
<gene>
    <name evidence="2" type="ordered locus">Mmc1_3141</name>
</gene>
<feature type="signal peptide" evidence="1">
    <location>
        <begin position="1"/>
        <end position="26"/>
    </location>
</feature>
<dbReference type="EMBL" id="CP000471">
    <property type="protein sequence ID" value="ABK45631.1"/>
    <property type="molecule type" value="Genomic_DNA"/>
</dbReference>
<dbReference type="AlphaFoldDB" id="A0LCD8"/>